<feature type="domain" description="HD" evidence="3">
    <location>
        <begin position="18"/>
        <end position="168"/>
    </location>
</feature>
<protein>
    <submittedName>
        <fullName evidence="4">Phosphohydrolase</fullName>
    </submittedName>
</protein>
<proteinExistence type="predicted"/>
<dbReference type="AlphaFoldDB" id="A0A1F5NWH1"/>
<keyword evidence="2 4" id="KW-0378">Hydrolase</keyword>
<dbReference type="PANTHER" id="PTHR11845">
    <property type="entry name" value="5'-DEOXYNUCLEOTIDASE HDDC2"/>
    <property type="match status" value="1"/>
</dbReference>
<dbReference type="STRING" id="1817822.A2826_01550"/>
<evidence type="ECO:0000259" key="3">
    <source>
        <dbReference type="Pfam" id="PF13023"/>
    </source>
</evidence>
<dbReference type="InterPro" id="IPR006674">
    <property type="entry name" value="HD_domain"/>
</dbReference>
<accession>A0A1F5NWH1</accession>
<name>A0A1F5NWH1_9BACT</name>
<organism evidence="4 5">
    <name type="scientific">Candidatus Doudnabacteria bacterium RIFCSPHIGHO2_01_FULL_43_23</name>
    <dbReference type="NCBI Taxonomy" id="1817822"/>
    <lineage>
        <taxon>Bacteria</taxon>
        <taxon>Candidatus Doudnaibacteriota</taxon>
    </lineage>
</organism>
<dbReference type="GO" id="GO:0046872">
    <property type="term" value="F:metal ion binding"/>
    <property type="evidence" value="ECO:0007669"/>
    <property type="project" value="UniProtKB-KW"/>
</dbReference>
<evidence type="ECO:0000313" key="5">
    <source>
        <dbReference type="Proteomes" id="UP000177912"/>
    </source>
</evidence>
<reference evidence="4 5" key="1">
    <citation type="journal article" date="2016" name="Nat. Commun.">
        <title>Thousands of microbial genomes shed light on interconnected biogeochemical processes in an aquifer system.</title>
        <authorList>
            <person name="Anantharaman K."/>
            <person name="Brown C.T."/>
            <person name="Hug L.A."/>
            <person name="Sharon I."/>
            <person name="Castelle C.J."/>
            <person name="Probst A.J."/>
            <person name="Thomas B.C."/>
            <person name="Singh A."/>
            <person name="Wilkins M.J."/>
            <person name="Karaoz U."/>
            <person name="Brodie E.L."/>
            <person name="Williams K.H."/>
            <person name="Hubbard S.S."/>
            <person name="Banfield J.F."/>
        </authorList>
    </citation>
    <scope>NUCLEOTIDE SEQUENCE [LARGE SCALE GENOMIC DNA]</scope>
</reference>
<dbReference type="EMBL" id="MFEI01000005">
    <property type="protein sequence ID" value="OGE81670.1"/>
    <property type="molecule type" value="Genomic_DNA"/>
</dbReference>
<dbReference type="Proteomes" id="UP000177912">
    <property type="component" value="Unassembled WGS sequence"/>
</dbReference>
<evidence type="ECO:0000256" key="1">
    <source>
        <dbReference type="ARBA" id="ARBA00022723"/>
    </source>
</evidence>
<gene>
    <name evidence="4" type="ORF">A2826_01550</name>
</gene>
<dbReference type="GO" id="GO:0002953">
    <property type="term" value="F:5'-deoxynucleotidase activity"/>
    <property type="evidence" value="ECO:0007669"/>
    <property type="project" value="InterPro"/>
</dbReference>
<dbReference type="Pfam" id="PF13023">
    <property type="entry name" value="HD_3"/>
    <property type="match status" value="1"/>
</dbReference>
<dbReference type="Gene3D" id="1.10.3210.10">
    <property type="entry name" value="Hypothetical protein af1432"/>
    <property type="match status" value="1"/>
</dbReference>
<keyword evidence="1" id="KW-0479">Metal-binding</keyword>
<dbReference type="InterPro" id="IPR039356">
    <property type="entry name" value="YfbR/HDDC2"/>
</dbReference>
<dbReference type="PANTHER" id="PTHR11845:SF13">
    <property type="entry name" value="5'-DEOXYNUCLEOTIDASE HDDC2"/>
    <property type="match status" value="1"/>
</dbReference>
<dbReference type="GO" id="GO:0005737">
    <property type="term" value="C:cytoplasm"/>
    <property type="evidence" value="ECO:0007669"/>
    <property type="project" value="TreeGrafter"/>
</dbReference>
<comment type="caution">
    <text evidence="4">The sequence shown here is derived from an EMBL/GenBank/DDBJ whole genome shotgun (WGS) entry which is preliminary data.</text>
</comment>
<dbReference type="SUPFAM" id="SSF109604">
    <property type="entry name" value="HD-domain/PDEase-like"/>
    <property type="match status" value="1"/>
</dbReference>
<sequence>MKDEKLKNVVNFLFEVGILAKTPRSGFYFLGSGEQSVAEHTNRTVFIGYALATMEGDVDVAKVIKMCLFHDLPESRTSDLNYVHQKYAKAMPGKVLKDFSKVLPFGKDIKKTVQEYEARDSREAIIAKDSDNLEWVLSMKEQVDTGNSRAKVWMKNSIKRLRTDSAKALAKQLLKMDSEEWFTDDVSEVAKKKKR</sequence>
<evidence type="ECO:0000256" key="2">
    <source>
        <dbReference type="ARBA" id="ARBA00022801"/>
    </source>
</evidence>
<evidence type="ECO:0000313" key="4">
    <source>
        <dbReference type="EMBL" id="OGE81670.1"/>
    </source>
</evidence>